<evidence type="ECO:0000313" key="1">
    <source>
        <dbReference type="EMBL" id="QIV94586.1"/>
    </source>
</evidence>
<organism evidence="1 2">
    <name type="scientific">Allofrancisella frigidaquae</name>
    <dbReference type="NCBI Taxonomy" id="1085644"/>
    <lineage>
        <taxon>Bacteria</taxon>
        <taxon>Pseudomonadati</taxon>
        <taxon>Pseudomonadota</taxon>
        <taxon>Gammaproteobacteria</taxon>
        <taxon>Thiotrichales</taxon>
        <taxon>Francisellaceae</taxon>
        <taxon>Allofrancisella</taxon>
    </lineage>
</organism>
<accession>A0A6M3HY57</accession>
<dbReference type="Proteomes" id="UP000503320">
    <property type="component" value="Chromosome"/>
</dbReference>
<protein>
    <submittedName>
        <fullName evidence="1">Uncharacterized protein</fullName>
    </submittedName>
</protein>
<name>A0A6M3HY57_9GAMM</name>
<reference evidence="1 2" key="1">
    <citation type="submission" date="2019-03" db="EMBL/GenBank/DDBJ databases">
        <title>Complete Genome Sequence of Allofrancisella frigidaquae Strain SYSU 10HL1970 Isolated from Water-Cooling Systems in China.</title>
        <authorList>
            <person name="Ohrman C."/>
            <person name="Uneklint I."/>
            <person name="Sjodin A."/>
        </authorList>
    </citation>
    <scope>NUCLEOTIDE SEQUENCE [LARGE SCALE GENOMIC DNA]</scope>
    <source>
        <strain evidence="1 2">SYSU 10HL1970</strain>
    </source>
</reference>
<gene>
    <name evidence="1" type="ORF">E3E15_04115</name>
</gene>
<sequence length="370" mass="43111">MYYVFGFRDQNLIGDLCFSLASEQQVKQNFNSWHNGFLIKPSEDKVKQYDHGRYSRPHHIKCGSNAVGEQNEFLLTLYKNLNKLKIKPNMKYFSYFKVSSTGFTGSYAKVGIKEKMSSLGVSDYKFSNDSNGLDPNRDTLVIHAHGNKNEPNYIHTKDNEKISITEIAILLKDVFIRFGKKNHTFTYKIVLWVCYSDKIAENLFFELNRILKLHHRSDIKFIIFGYKGALAQRQCFKYLFNKQKTEFEIIGYKPIEVKSKGKLLSTSVWYNNTGKSMRVYVSNNTRGKAVEAFDPVKSVWEREIEENLKEKALLPYNNSKISPFKSLMTVTQQAIEEDILIDNDLYQITNENESYDKHIDSMLPSKKYLF</sequence>
<dbReference type="AlphaFoldDB" id="A0A6M3HY57"/>
<dbReference type="RefSeq" id="WP_172106694.1">
    <property type="nucleotide sequence ID" value="NZ_CP038017.1"/>
</dbReference>
<keyword evidence="2" id="KW-1185">Reference proteome</keyword>
<evidence type="ECO:0000313" key="2">
    <source>
        <dbReference type="Proteomes" id="UP000503320"/>
    </source>
</evidence>
<dbReference type="KEGG" id="afri:E3E15_04115"/>
<dbReference type="EMBL" id="CP038017">
    <property type="protein sequence ID" value="QIV94586.1"/>
    <property type="molecule type" value="Genomic_DNA"/>
</dbReference>
<proteinExistence type="predicted"/>